<dbReference type="HOGENOM" id="CLU_100542_1_0_7"/>
<dbReference type="PATRIC" id="fig|585538.3.peg.541"/>
<dbReference type="KEGG" id="hpx:HMPREF0462_0527"/>
<feature type="region of interest" description="Disordered" evidence="1">
    <location>
        <begin position="91"/>
        <end position="145"/>
    </location>
</feature>
<dbReference type="EMBL" id="CP002605">
    <property type="protein sequence ID" value="AEE70132.1"/>
    <property type="molecule type" value="Genomic_DNA"/>
</dbReference>
<evidence type="ECO:0000313" key="3">
    <source>
        <dbReference type="Proteomes" id="UP000008459"/>
    </source>
</evidence>
<organism evidence="2 3">
    <name type="scientific">Helicobacter pylori 83</name>
    <dbReference type="NCBI Taxonomy" id="585538"/>
    <lineage>
        <taxon>Bacteria</taxon>
        <taxon>Pseudomonadati</taxon>
        <taxon>Campylobacterota</taxon>
        <taxon>Epsilonproteobacteria</taxon>
        <taxon>Campylobacterales</taxon>
        <taxon>Helicobacteraceae</taxon>
        <taxon>Helicobacter</taxon>
    </lineage>
</organism>
<gene>
    <name evidence="2" type="ORF">HMPREF0462_0527</name>
</gene>
<dbReference type="InterPro" id="IPR021907">
    <property type="entry name" value="DUF3519"/>
</dbReference>
<feature type="compositionally biased region" description="Polar residues" evidence="1">
    <location>
        <begin position="91"/>
        <end position="133"/>
    </location>
</feature>
<evidence type="ECO:0000313" key="2">
    <source>
        <dbReference type="EMBL" id="AEE70132.1"/>
    </source>
</evidence>
<sequence>MHILEKREKQKLGLTSEQAKERTNELLKQIPEVIEKGIKDDDYIGHATIRYNDIEVGLSSQKGNTPLKNHYMITSFERDEKVLRELETNGTLSNDYKGNSNYSALNLNEPNPTTNALKTQAPLSPFRTSQSRKACQIRKREARNG</sequence>
<feature type="compositionally biased region" description="Basic and acidic residues" evidence="1">
    <location>
        <begin position="1"/>
        <end position="11"/>
    </location>
</feature>
<feature type="region of interest" description="Disordered" evidence="1">
    <location>
        <begin position="1"/>
        <end position="20"/>
    </location>
</feature>
<reference evidence="2 3" key="1">
    <citation type="submission" date="2011-03" db="EMBL/GenBank/DDBJ databases">
        <authorList>
            <person name="Muzny D."/>
            <person name="Qin X."/>
            <person name="Deng J."/>
            <person name="Jiang H."/>
            <person name="Liu Y."/>
            <person name="Qu J."/>
            <person name="Song X.-Z."/>
            <person name="Zhang L."/>
            <person name="Thornton R."/>
            <person name="Coyle M."/>
            <person name="Francisco L."/>
            <person name="Jackson L."/>
            <person name="Javaid M."/>
            <person name="Korchina V."/>
            <person name="Kovar C."/>
            <person name="Mata R."/>
            <person name="Mathew T."/>
            <person name="Ngo R."/>
            <person name="Nguyen L."/>
            <person name="Nguyen N."/>
            <person name="Okwuonu G."/>
            <person name="Ongeri F."/>
            <person name="Pham C."/>
            <person name="Simmons D."/>
            <person name="Wilczek-Boney K."/>
            <person name="Hale W."/>
            <person name="Jakkamsetti A."/>
            <person name="Pham P."/>
            <person name="Ruth R."/>
            <person name="San Lucas F."/>
            <person name="Warren J."/>
            <person name="Zhang J."/>
            <person name="Zhao Z."/>
            <person name="Zhou C."/>
            <person name="Zhu D."/>
            <person name="Lee S."/>
            <person name="Bess C."/>
            <person name="Blankenburg K."/>
            <person name="Forbes L."/>
            <person name="Fu Q."/>
            <person name="Gubbala S."/>
            <person name="Hirani K."/>
            <person name="Jayaseelan J.C."/>
            <person name="Lara F."/>
            <person name="Munidasa M."/>
            <person name="Palculict T."/>
            <person name="Patil S."/>
            <person name="Pu L.-L."/>
            <person name="Saada N."/>
            <person name="Tang L."/>
            <person name="Weissenberger G."/>
            <person name="Zhu Y."/>
            <person name="Hemphill L."/>
            <person name="Shang Y."/>
            <person name="Youmans B."/>
            <person name="Ayvaz T."/>
            <person name="Ross M."/>
            <person name="Santibanez J."/>
            <person name="Aqrawi P."/>
            <person name="Gross S."/>
            <person name="Joshi V."/>
            <person name="Fowler G."/>
            <person name="Nazareth L."/>
            <person name="Reid J."/>
            <person name="Worley K."/>
            <person name="Petrosino J."/>
            <person name="Highlander S."/>
            <person name="Gibbs R."/>
            <person name="Gibbs R."/>
        </authorList>
    </citation>
    <scope>NUCLEOTIDE SEQUENCE [LARGE SCALE GENOMIC DNA]</scope>
    <source>
        <strain evidence="2 3">83</strain>
    </source>
</reference>
<dbReference type="Proteomes" id="UP000008459">
    <property type="component" value="Chromosome"/>
</dbReference>
<accession>F4D557</accession>
<dbReference type="AlphaFoldDB" id="F4D557"/>
<name>F4D557_HELPX</name>
<evidence type="ECO:0008006" key="4">
    <source>
        <dbReference type="Google" id="ProtNLM"/>
    </source>
</evidence>
<protein>
    <recommendedName>
        <fullName evidence="4">DUF3519 domain-containing protein</fullName>
    </recommendedName>
</protein>
<proteinExistence type="predicted"/>
<dbReference type="Pfam" id="PF12033">
    <property type="entry name" value="DUF3519"/>
    <property type="match status" value="1"/>
</dbReference>
<evidence type="ECO:0000256" key="1">
    <source>
        <dbReference type="SAM" id="MobiDB-lite"/>
    </source>
</evidence>